<keyword evidence="2" id="KW-1185">Reference proteome</keyword>
<sequence length="197" mass="21320">MLVTMRGRAAKHGWLVATSAIAVLATSACQYVAPSDDIYTIGVARIGDQLHVYAPVCENERIDVVQVYDNEAASRESNFDPDSNTHTYWKVSGPTDALAEQGWIAIGDDSAYRTVIVSAGSSGQLPQVVGVTLKVDDPRGESSVGGAFEVGKVPEYAAGADPKTVKYGYRLGSKKQELLGADEIRNRSKCAREYYRR</sequence>
<reference evidence="1 2" key="1">
    <citation type="submission" date="2017-01" db="EMBL/GenBank/DDBJ databases">
        <authorList>
            <person name="Mah S.A."/>
            <person name="Swanson W.J."/>
            <person name="Moy G.W."/>
            <person name="Vacquier V.D."/>
        </authorList>
    </citation>
    <scope>NUCLEOTIDE SEQUENCE [LARGE SCALE GENOMIC DNA]</scope>
    <source>
        <strain evidence="1 2">DSM 45758</strain>
    </source>
</reference>
<evidence type="ECO:0000313" key="2">
    <source>
        <dbReference type="Proteomes" id="UP000186004"/>
    </source>
</evidence>
<accession>A0A1N7FJH6</accession>
<protein>
    <submittedName>
        <fullName evidence="1">Uncharacterized protein</fullName>
    </submittedName>
</protein>
<dbReference type="RefSeq" id="WP_139338223.1">
    <property type="nucleotide sequence ID" value="NZ_FTNF01000038.1"/>
</dbReference>
<dbReference type="PROSITE" id="PS51257">
    <property type="entry name" value="PROKAR_LIPOPROTEIN"/>
    <property type="match status" value="1"/>
</dbReference>
<name>A0A1N7FJH6_9ACTN</name>
<proteinExistence type="predicted"/>
<dbReference type="AlphaFoldDB" id="A0A1N7FJH6"/>
<organism evidence="1 2">
    <name type="scientific">Micromonospora avicenniae</name>
    <dbReference type="NCBI Taxonomy" id="1198245"/>
    <lineage>
        <taxon>Bacteria</taxon>
        <taxon>Bacillati</taxon>
        <taxon>Actinomycetota</taxon>
        <taxon>Actinomycetes</taxon>
        <taxon>Micromonosporales</taxon>
        <taxon>Micromonosporaceae</taxon>
        <taxon>Micromonospora</taxon>
    </lineage>
</organism>
<dbReference type="OrthoDB" id="3383143at2"/>
<evidence type="ECO:0000313" key="1">
    <source>
        <dbReference type="EMBL" id="SIS00473.1"/>
    </source>
</evidence>
<dbReference type="EMBL" id="FTNF01000038">
    <property type="protein sequence ID" value="SIS00473.1"/>
    <property type="molecule type" value="Genomic_DNA"/>
</dbReference>
<dbReference type="Proteomes" id="UP000186004">
    <property type="component" value="Unassembled WGS sequence"/>
</dbReference>
<gene>
    <name evidence="1" type="ORF">SAMN05444858_13814</name>
</gene>